<evidence type="ECO:0008006" key="3">
    <source>
        <dbReference type="Google" id="ProtNLM"/>
    </source>
</evidence>
<keyword evidence="2" id="KW-1185">Reference proteome</keyword>
<reference evidence="1 2" key="1">
    <citation type="journal article" date="2013" name="Genome Announc.">
        <title>Draft Genome Sequence of Amycolatopsis decaplanina Strain DSM 44594T.</title>
        <authorList>
            <person name="Kaur N."/>
            <person name="Kumar S."/>
            <person name="Bala M."/>
            <person name="Raghava G.P."/>
            <person name="Mayilraj S."/>
        </authorList>
    </citation>
    <scope>NUCLEOTIDE SEQUENCE [LARGE SCALE GENOMIC DNA]</scope>
    <source>
        <strain evidence="1 2">DSM 44594</strain>
    </source>
</reference>
<protein>
    <recommendedName>
        <fullName evidence="3">Restriction endonuclease type IV Mrr domain-containing protein</fullName>
    </recommendedName>
</protein>
<organism evidence="1 2">
    <name type="scientific">Amycolatopsis decaplanina DSM 44594</name>
    <dbReference type="NCBI Taxonomy" id="1284240"/>
    <lineage>
        <taxon>Bacteria</taxon>
        <taxon>Bacillati</taxon>
        <taxon>Actinomycetota</taxon>
        <taxon>Actinomycetes</taxon>
        <taxon>Pseudonocardiales</taxon>
        <taxon>Pseudonocardiaceae</taxon>
        <taxon>Amycolatopsis</taxon>
    </lineage>
</organism>
<comment type="caution">
    <text evidence="1">The sequence shown here is derived from an EMBL/GenBank/DDBJ whole genome shotgun (WGS) entry which is preliminary data.</text>
</comment>
<evidence type="ECO:0000313" key="2">
    <source>
        <dbReference type="Proteomes" id="UP000054226"/>
    </source>
</evidence>
<sequence>MADVANAVEAAMPGRVVDVNMHRVMSNGLTREIDIDLGKIYVQVKGGAADGLTGRIAKTQQNAGRMTVGLAPEMSDAAWKNAALQGMPVFRTADDLIAYVKEFG</sequence>
<evidence type="ECO:0000313" key="1">
    <source>
        <dbReference type="EMBL" id="EME51201.1"/>
    </source>
</evidence>
<accession>M2WR58</accession>
<proteinExistence type="predicted"/>
<dbReference type="EMBL" id="AOHO01000080">
    <property type="protein sequence ID" value="EME51201.1"/>
    <property type="molecule type" value="Genomic_DNA"/>
</dbReference>
<name>M2WR58_9PSEU</name>
<gene>
    <name evidence="1" type="ORF">H074_37188</name>
</gene>
<dbReference type="AlphaFoldDB" id="M2WR58"/>
<dbReference type="Proteomes" id="UP000054226">
    <property type="component" value="Unassembled WGS sequence"/>
</dbReference>